<dbReference type="Gene3D" id="1.20.1440.60">
    <property type="entry name" value="23S rRNA-intervening sequence"/>
    <property type="match status" value="1"/>
</dbReference>
<evidence type="ECO:0000313" key="7">
    <source>
        <dbReference type="Proteomes" id="UP000491181"/>
    </source>
</evidence>
<feature type="domain" description="bAvd-like" evidence="1">
    <location>
        <begin position="14"/>
        <end position="111"/>
    </location>
</feature>
<keyword evidence="6" id="KW-1185">Reference proteome</keyword>
<dbReference type="RefSeq" id="WP_135037272.1">
    <property type="nucleotide sequence ID" value="NZ_BLLS01000155.1"/>
</dbReference>
<dbReference type="InterPro" id="IPR036583">
    <property type="entry name" value="23S_rRNA_IVS_sf"/>
</dbReference>
<dbReference type="Proteomes" id="UP000305751">
    <property type="component" value="Unassembled WGS sequence"/>
</dbReference>
<dbReference type="GeneID" id="93049651"/>
<dbReference type="EMBL" id="SRZA01000018">
    <property type="protein sequence ID" value="TGY05371.1"/>
    <property type="molecule type" value="Genomic_DNA"/>
</dbReference>
<evidence type="ECO:0000313" key="3">
    <source>
        <dbReference type="EMBL" id="TFU49854.1"/>
    </source>
</evidence>
<reference evidence="3 5" key="1">
    <citation type="submission" date="2019-03" db="EMBL/GenBank/DDBJ databases">
        <title>Diversity of the mouse oral microbiome.</title>
        <authorList>
            <person name="Joseph S."/>
            <person name="Aduse-Opoku J."/>
            <person name="Curtis M."/>
            <person name="Wade W."/>
            <person name="Hashim A."/>
        </authorList>
    </citation>
    <scope>NUCLEOTIDE SEQUENCE [LARGE SCALE GENOMIC DNA]</scope>
    <source>
        <strain evidence="3 5">P2318</strain>
    </source>
</reference>
<dbReference type="EMBL" id="BLLS01000155">
    <property type="protein sequence ID" value="GFH88087.1"/>
    <property type="molecule type" value="Genomic_DNA"/>
</dbReference>
<dbReference type="AlphaFoldDB" id="A0A4S2AVL1"/>
<dbReference type="Proteomes" id="UP000491181">
    <property type="component" value="Unassembled WGS sequence"/>
</dbReference>
<evidence type="ECO:0000313" key="4">
    <source>
        <dbReference type="EMBL" id="TGY05371.1"/>
    </source>
</evidence>
<dbReference type="EMBL" id="SPPV01000015">
    <property type="protein sequence ID" value="TFU49854.1"/>
    <property type="molecule type" value="Genomic_DNA"/>
</dbReference>
<name>A0A4S2AVL1_9BACE</name>
<dbReference type="CDD" id="cd16376">
    <property type="entry name" value="Avd_like"/>
    <property type="match status" value="1"/>
</dbReference>
<sequence length="118" mass="13502">MGKANDLKVYNDVELLAGWVLDLSGNFPKQYRYLAQRLVNVTFDCMDDITLANLREGTERAMFLDAFVVHFTSLKTILRICTRKRIVSVGNEAFFLRSSANIGRQIAGWKRATLNQNR</sequence>
<protein>
    <submittedName>
        <fullName evidence="4">Four helix bundle protein</fullName>
    </submittedName>
</protein>
<organism evidence="4 6">
    <name type="scientific">Bacteroides acidifaciens</name>
    <dbReference type="NCBI Taxonomy" id="85831"/>
    <lineage>
        <taxon>Bacteria</taxon>
        <taxon>Pseudomonadati</taxon>
        <taxon>Bacteroidota</taxon>
        <taxon>Bacteroidia</taxon>
        <taxon>Bacteroidales</taxon>
        <taxon>Bacteroidaceae</taxon>
        <taxon>Bacteroides</taxon>
    </lineage>
</organism>
<dbReference type="Proteomes" id="UP000298073">
    <property type="component" value="Unassembled WGS sequence"/>
</dbReference>
<evidence type="ECO:0000259" key="1">
    <source>
        <dbReference type="Pfam" id="PF22296"/>
    </source>
</evidence>
<comment type="caution">
    <text evidence="4">The sequence shown here is derived from an EMBL/GenBank/DDBJ whole genome shotgun (WGS) entry which is preliminary data.</text>
</comment>
<proteinExistence type="predicted"/>
<reference evidence="4 6" key="2">
    <citation type="submission" date="2019-04" db="EMBL/GenBank/DDBJ databases">
        <title>Microbes associate with the intestines of laboratory mice.</title>
        <authorList>
            <person name="Navarre W."/>
            <person name="Wong E."/>
            <person name="Huang K."/>
            <person name="Tropini C."/>
            <person name="Ng K."/>
            <person name="Yu B."/>
        </authorList>
    </citation>
    <scope>NUCLEOTIDE SEQUENCE [LARGE SCALE GENOMIC DNA]</scope>
    <source>
        <strain evidence="4 6">NM70_E10</strain>
    </source>
</reference>
<reference evidence="2 7" key="3">
    <citation type="journal article" date="2020" name="Microbiome">
        <title>Single-cell genomics of uncultured bacteria reveals dietary fiber responders in the mouse gut microbiota.</title>
        <authorList>
            <person name="Chijiiwa R."/>
            <person name="Hosokawa M."/>
            <person name="Kogawa M."/>
            <person name="Nishikawa Y."/>
            <person name="Ide K."/>
            <person name="Sakanashi C."/>
            <person name="Takahashi K."/>
            <person name="Takeyama H."/>
        </authorList>
    </citation>
    <scope>NUCLEOTIDE SEQUENCE [LARGE SCALE GENOMIC DNA]</scope>
    <source>
        <strain evidence="2">IMSAGC_001</strain>
    </source>
</reference>
<accession>A0A4S2AVL1</accession>
<evidence type="ECO:0000313" key="2">
    <source>
        <dbReference type="EMBL" id="GFH88087.1"/>
    </source>
</evidence>
<dbReference type="InterPro" id="IPR055360">
    <property type="entry name" value="bAvd"/>
</dbReference>
<evidence type="ECO:0000313" key="6">
    <source>
        <dbReference type="Proteomes" id="UP000305751"/>
    </source>
</evidence>
<gene>
    <name evidence="3" type="ORF">E4T97_08390</name>
    <name evidence="4" type="ORF">E5356_08045</name>
    <name evidence="2" type="ORF">IMSAGC001_03522</name>
</gene>
<dbReference type="Pfam" id="PF22296">
    <property type="entry name" value="bAvd"/>
    <property type="match status" value="1"/>
</dbReference>
<evidence type="ECO:0000313" key="5">
    <source>
        <dbReference type="Proteomes" id="UP000298073"/>
    </source>
</evidence>